<dbReference type="GO" id="GO:0007165">
    <property type="term" value="P:signal transduction"/>
    <property type="evidence" value="ECO:0007669"/>
    <property type="project" value="UniProtKB-KW"/>
</dbReference>
<dbReference type="PANTHER" id="PTHR32089:SF112">
    <property type="entry name" value="LYSOZYME-LIKE PROTEIN-RELATED"/>
    <property type="match status" value="1"/>
</dbReference>
<dbReference type="GO" id="GO:0019825">
    <property type="term" value="F:oxygen binding"/>
    <property type="evidence" value="ECO:0007669"/>
    <property type="project" value="InterPro"/>
</dbReference>
<gene>
    <name evidence="4" type="ORF">IED13_23735</name>
</gene>
<name>A0A927EFX8_9HYPH</name>
<sequence>MTTKTIAGQEHRFRAFQISERDLALLAALAGFARERLPSLLPQLHEQFAPWPEIAKALSQPQVHERRLAHWIRLASGDFGEGFTESARSLATAFHEHGVPIYAVVICHGIVVNALIAELGLDQRRLTSLSGRWRRARLDTGIATRAALSKAAQFDLELLLETYALVEQDRRDATRRQIEAFEGTVRDVVSAVGSGAVKVESLAATMEAVVGETSAQAFMAVRTADDASSNVSNVAAATNELSISLDHVAAEVVRASELAHEADAAAQQTDAIVQSLSRSANTIGSVVELIQMIASQTNLLALNATIEAARAGEAGRGFAVVATEVKQLSARTAQATGEIAAQVPAMQAATREAVAALERIVAFVSQVSGIASVVAASIDEQRAATQEIARSAHQAAVGTEANADAIGKLSTRAQEAGNAVSEVLGVAGALSRHAAGMSEAFETLIRQSRAVASDRKAEPAFRNHRLQ</sequence>
<keyword evidence="1 2" id="KW-0807">Transducer</keyword>
<dbReference type="PROSITE" id="PS50111">
    <property type="entry name" value="CHEMOTAXIS_TRANSDUC_2"/>
    <property type="match status" value="1"/>
</dbReference>
<protein>
    <submittedName>
        <fullName evidence="4">Globin-coupled sensor protein</fullName>
    </submittedName>
</protein>
<evidence type="ECO:0000256" key="1">
    <source>
        <dbReference type="ARBA" id="ARBA00023224"/>
    </source>
</evidence>
<dbReference type="Pfam" id="PF11563">
    <property type="entry name" value="Protoglobin"/>
    <property type="match status" value="1"/>
</dbReference>
<evidence type="ECO:0000313" key="4">
    <source>
        <dbReference type="EMBL" id="MBD3848719.1"/>
    </source>
</evidence>
<feature type="domain" description="Methyl-accepting transducer" evidence="3">
    <location>
        <begin position="195"/>
        <end position="431"/>
    </location>
</feature>
<dbReference type="GO" id="GO:0016020">
    <property type="term" value="C:membrane"/>
    <property type="evidence" value="ECO:0007669"/>
    <property type="project" value="InterPro"/>
</dbReference>
<accession>A0A927EFX8</accession>
<dbReference type="Proteomes" id="UP000619295">
    <property type="component" value="Unassembled WGS sequence"/>
</dbReference>
<comment type="caution">
    <text evidence="4">The sequence shown here is derived from an EMBL/GenBank/DDBJ whole genome shotgun (WGS) entry which is preliminary data.</text>
</comment>
<dbReference type="PANTHER" id="PTHR32089">
    <property type="entry name" value="METHYL-ACCEPTING CHEMOTAXIS PROTEIN MCPB"/>
    <property type="match status" value="1"/>
</dbReference>
<dbReference type="CDD" id="cd01068">
    <property type="entry name" value="globin_sensor"/>
    <property type="match status" value="1"/>
</dbReference>
<evidence type="ECO:0000256" key="2">
    <source>
        <dbReference type="PROSITE-ProRule" id="PRU00284"/>
    </source>
</evidence>
<dbReference type="RefSeq" id="WP_166653041.1">
    <property type="nucleotide sequence ID" value="NZ_JACXWY010000022.1"/>
</dbReference>
<evidence type="ECO:0000259" key="3">
    <source>
        <dbReference type="PROSITE" id="PS50111"/>
    </source>
</evidence>
<dbReference type="InterPro" id="IPR004089">
    <property type="entry name" value="MCPsignal_dom"/>
</dbReference>
<dbReference type="AlphaFoldDB" id="A0A927EFX8"/>
<dbReference type="InterPro" id="IPR012292">
    <property type="entry name" value="Globin/Proto"/>
</dbReference>
<dbReference type="InterPro" id="IPR039379">
    <property type="entry name" value="Protoglobin_sensor_dom"/>
</dbReference>
<proteinExistence type="predicted"/>
<dbReference type="SUPFAM" id="SSF46458">
    <property type="entry name" value="Globin-like"/>
    <property type="match status" value="1"/>
</dbReference>
<dbReference type="InterPro" id="IPR009050">
    <property type="entry name" value="Globin-like_sf"/>
</dbReference>
<evidence type="ECO:0000313" key="5">
    <source>
        <dbReference type="Proteomes" id="UP000619295"/>
    </source>
</evidence>
<dbReference type="SUPFAM" id="SSF58104">
    <property type="entry name" value="Methyl-accepting chemotaxis protein (MCP) signaling domain"/>
    <property type="match status" value="1"/>
</dbReference>
<dbReference type="EMBL" id="JACXWY010000022">
    <property type="protein sequence ID" value="MBD3848719.1"/>
    <property type="molecule type" value="Genomic_DNA"/>
</dbReference>
<reference evidence="4" key="1">
    <citation type="submission" date="2020-09" db="EMBL/GenBank/DDBJ databases">
        <title>Bosea spartocytisi sp. nov. a root nodule endophyte of Spartocytisus supranubius in the high mountain ecosystem fo the Teide National Park (Canary Islands, Spain).</title>
        <authorList>
            <person name="Pulido-Suarez L."/>
            <person name="Peix A."/>
            <person name="Igual J.M."/>
            <person name="Socas-Perez N."/>
            <person name="Velazquez E."/>
            <person name="Flores-Felix J.D."/>
            <person name="Leon-Barrios M."/>
        </authorList>
    </citation>
    <scope>NUCLEOTIDE SEQUENCE</scope>
    <source>
        <strain evidence="4">SSUT16</strain>
    </source>
</reference>
<dbReference type="Pfam" id="PF00015">
    <property type="entry name" value="MCPsignal"/>
    <property type="match status" value="1"/>
</dbReference>
<keyword evidence="5" id="KW-1185">Reference proteome</keyword>
<dbReference type="Gene3D" id="1.10.490.10">
    <property type="entry name" value="Globins"/>
    <property type="match status" value="1"/>
</dbReference>
<organism evidence="4 5">
    <name type="scientific">Bosea spartocytisi</name>
    <dbReference type="NCBI Taxonomy" id="2773451"/>
    <lineage>
        <taxon>Bacteria</taxon>
        <taxon>Pseudomonadati</taxon>
        <taxon>Pseudomonadota</taxon>
        <taxon>Alphaproteobacteria</taxon>
        <taxon>Hyphomicrobiales</taxon>
        <taxon>Boseaceae</taxon>
        <taxon>Bosea</taxon>
    </lineage>
</organism>
<dbReference type="InterPro" id="IPR044398">
    <property type="entry name" value="Globin-sensor_dom"/>
</dbReference>
<dbReference type="GO" id="GO:0020037">
    <property type="term" value="F:heme binding"/>
    <property type="evidence" value="ECO:0007669"/>
    <property type="project" value="InterPro"/>
</dbReference>
<dbReference type="Gene3D" id="1.10.287.950">
    <property type="entry name" value="Methyl-accepting chemotaxis protein"/>
    <property type="match status" value="1"/>
</dbReference>
<dbReference type="SMART" id="SM00283">
    <property type="entry name" value="MA"/>
    <property type="match status" value="1"/>
</dbReference>